<dbReference type="InterPro" id="IPR007848">
    <property type="entry name" value="Small_mtfrase_dom"/>
</dbReference>
<dbReference type="RefSeq" id="WP_093989055.1">
    <property type="nucleotide sequence ID" value="NZ_FYDD01000004.1"/>
</dbReference>
<protein>
    <submittedName>
        <fullName evidence="2">Methyltransferase</fullName>
    </submittedName>
</protein>
<dbReference type="InterPro" id="IPR029063">
    <property type="entry name" value="SAM-dependent_MTases_sf"/>
</dbReference>
<dbReference type="AlphaFoldDB" id="A0A8J6PFS3"/>
<keyword evidence="2" id="KW-0808">Transferase</keyword>
<dbReference type="CDD" id="cd02440">
    <property type="entry name" value="AdoMet_MTases"/>
    <property type="match status" value="1"/>
</dbReference>
<comment type="caution">
    <text evidence="2">The sequence shown here is derived from an EMBL/GenBank/DDBJ whole genome shotgun (WGS) entry which is preliminary data.</text>
</comment>
<gene>
    <name evidence="2" type="ORF">H8702_07660</name>
</gene>
<name>A0A8J6PFS3_9FIRM</name>
<keyword evidence="2" id="KW-0489">Methyltransferase</keyword>
<organism evidence="2 3">
    <name type="scientific">Massiliimalia timonensis</name>
    <dbReference type="NCBI Taxonomy" id="1987501"/>
    <lineage>
        <taxon>Bacteria</taxon>
        <taxon>Bacillati</taxon>
        <taxon>Bacillota</taxon>
        <taxon>Clostridia</taxon>
        <taxon>Eubacteriales</taxon>
        <taxon>Oscillospiraceae</taxon>
        <taxon>Massiliimalia</taxon>
    </lineage>
</organism>
<dbReference type="OrthoDB" id="9777257at2"/>
<dbReference type="Pfam" id="PF05175">
    <property type="entry name" value="MTS"/>
    <property type="match status" value="1"/>
</dbReference>
<evidence type="ECO:0000259" key="1">
    <source>
        <dbReference type="Pfam" id="PF05175"/>
    </source>
</evidence>
<proteinExistence type="predicted"/>
<dbReference type="InterPro" id="IPR050210">
    <property type="entry name" value="tRNA_Adenine-N(6)_MTase"/>
</dbReference>
<dbReference type="PANTHER" id="PTHR47739">
    <property type="entry name" value="TRNA1(VAL) (ADENINE(37)-N6)-METHYLTRANSFERASE"/>
    <property type="match status" value="1"/>
</dbReference>
<dbReference type="GO" id="GO:0008168">
    <property type="term" value="F:methyltransferase activity"/>
    <property type="evidence" value="ECO:0007669"/>
    <property type="project" value="UniProtKB-KW"/>
</dbReference>
<evidence type="ECO:0000313" key="3">
    <source>
        <dbReference type="Proteomes" id="UP000632659"/>
    </source>
</evidence>
<keyword evidence="3" id="KW-1185">Reference proteome</keyword>
<dbReference type="EMBL" id="JACRTL010000003">
    <property type="protein sequence ID" value="MBC8610997.1"/>
    <property type="molecule type" value="Genomic_DNA"/>
</dbReference>
<dbReference type="SUPFAM" id="SSF53335">
    <property type="entry name" value="S-adenosyl-L-methionine-dependent methyltransferases"/>
    <property type="match status" value="1"/>
</dbReference>
<sequence>MLLNSRFEKLTDAISVCVTPEHRFGTDAFLLAAFAAVRRKDVVCDLGTGCGIIPLLLSRKEPPKKIYAVEIQEQAVCQLQKSITFSHLEGTIVPIHADLKKIPGIMPGTLDVVTCNPPYKAGGAGILSELTAEQIARHEILCTIDDVCSAAARLLKFGGKLCICQRPERLADVIAAMRTAGIEPKRLRFVAKTPQDAPWLFLIEGKKGSKPFLQVEPTLAVYDGENFSEEMGQIYGWGQPKG</sequence>
<reference evidence="2" key="1">
    <citation type="submission" date="2020-08" db="EMBL/GenBank/DDBJ databases">
        <title>Genome public.</title>
        <authorList>
            <person name="Liu C."/>
            <person name="Sun Q."/>
        </authorList>
    </citation>
    <scope>NUCLEOTIDE SEQUENCE</scope>
    <source>
        <strain evidence="2">NSJ-15</strain>
    </source>
</reference>
<accession>A0A8J6PFS3</accession>
<feature type="domain" description="Methyltransferase small" evidence="1">
    <location>
        <begin position="28"/>
        <end position="125"/>
    </location>
</feature>
<dbReference type="Proteomes" id="UP000632659">
    <property type="component" value="Unassembled WGS sequence"/>
</dbReference>
<dbReference type="Gene3D" id="3.40.50.150">
    <property type="entry name" value="Vaccinia Virus protein VP39"/>
    <property type="match status" value="1"/>
</dbReference>
<dbReference type="PANTHER" id="PTHR47739:SF1">
    <property type="entry name" value="TRNA1(VAL) (ADENINE(37)-N6)-METHYLTRANSFERASE"/>
    <property type="match status" value="1"/>
</dbReference>
<dbReference type="GO" id="GO:0032259">
    <property type="term" value="P:methylation"/>
    <property type="evidence" value="ECO:0007669"/>
    <property type="project" value="UniProtKB-KW"/>
</dbReference>
<evidence type="ECO:0000313" key="2">
    <source>
        <dbReference type="EMBL" id="MBC8610997.1"/>
    </source>
</evidence>